<dbReference type="PANTHER" id="PTHR31762">
    <property type="entry name" value="FAS-BINDING FACTOR-LIKE PROTEIN"/>
    <property type="match status" value="1"/>
</dbReference>
<feature type="compositionally biased region" description="Low complexity" evidence="2">
    <location>
        <begin position="240"/>
        <end position="249"/>
    </location>
</feature>
<feature type="compositionally biased region" description="Polar residues" evidence="2">
    <location>
        <begin position="179"/>
        <end position="191"/>
    </location>
</feature>
<evidence type="ECO:0000256" key="1">
    <source>
        <dbReference type="SAM" id="Coils"/>
    </source>
</evidence>
<comment type="caution">
    <text evidence="3">The sequence shown here is derived from an EMBL/GenBank/DDBJ whole genome shotgun (WGS) entry which is preliminary data.</text>
</comment>
<dbReference type="EMBL" id="NQVE01000060">
    <property type="protein sequence ID" value="RAL50476.1"/>
    <property type="molecule type" value="Genomic_DNA"/>
</dbReference>
<keyword evidence="4" id="KW-1185">Reference proteome</keyword>
<dbReference type="InterPro" id="IPR040321">
    <property type="entry name" value="SCD2-like"/>
</dbReference>
<feature type="compositionally biased region" description="Low complexity" evidence="2">
    <location>
        <begin position="201"/>
        <end position="229"/>
    </location>
</feature>
<keyword evidence="1" id="KW-0175">Coiled coil</keyword>
<protein>
    <recommendedName>
        <fullName evidence="5">Coiled-coil domain-containing protein SCD2</fullName>
    </recommendedName>
</protein>
<reference evidence="3 4" key="1">
    <citation type="submission" date="2018-06" db="EMBL/GenBank/DDBJ databases">
        <title>The Genome of Cuscuta australis (Dodder) Provides Insight into the Evolution of Plant Parasitism.</title>
        <authorList>
            <person name="Liu H."/>
        </authorList>
    </citation>
    <scope>NUCLEOTIDE SEQUENCE [LARGE SCALE GENOMIC DNA]</scope>
    <source>
        <strain evidence="4">cv. Yunnan</strain>
        <tissue evidence="3">Vines</tissue>
    </source>
</reference>
<name>A0A328DZ23_9ASTE</name>
<dbReference type="GO" id="GO:0000911">
    <property type="term" value="P:cytokinesis by cell plate formation"/>
    <property type="evidence" value="ECO:0007669"/>
    <property type="project" value="InterPro"/>
</dbReference>
<dbReference type="PANTHER" id="PTHR31762:SF10">
    <property type="entry name" value="FAS-BINDING FACTOR-LIKE PROTEIN"/>
    <property type="match status" value="1"/>
</dbReference>
<evidence type="ECO:0000313" key="3">
    <source>
        <dbReference type="EMBL" id="RAL50476.1"/>
    </source>
</evidence>
<proteinExistence type="predicted"/>
<feature type="region of interest" description="Disordered" evidence="2">
    <location>
        <begin position="1"/>
        <end position="48"/>
    </location>
</feature>
<gene>
    <name evidence="3" type="ORF">DM860_016943</name>
</gene>
<feature type="region of interest" description="Disordered" evidence="2">
    <location>
        <begin position="60"/>
        <end position="264"/>
    </location>
</feature>
<evidence type="ECO:0000313" key="4">
    <source>
        <dbReference type="Proteomes" id="UP000249390"/>
    </source>
</evidence>
<feature type="compositionally biased region" description="Acidic residues" evidence="2">
    <location>
        <begin position="69"/>
        <end position="79"/>
    </location>
</feature>
<evidence type="ECO:0000256" key="2">
    <source>
        <dbReference type="SAM" id="MobiDB-lite"/>
    </source>
</evidence>
<sequence length="685" mass="75031">MDRTRHVYAPQKSVHNAPSSGAPPSPGELPARGHVRSGSAGVVSNARRPQTTIAAAQRLAQVMSHQATDEDDEDEDDLLYDFTPANSSAGLGLAGERTARSRSPMAARTSMENHASARSVIRMRPSPSVGSLEQQSSSGDHSTLATRSSLPSPLEKPSSDRSASITRSYHMRSPEQPPSAHSTSAARSTLGSIQQPPPVRPISVRSSQLSSSDQPLSARSFLASSSSMSTNAVEHVQPPSARSAAGRSSHPMVMDQPPSARSTSAARLNLGPKTISILPSSVPISLRTAVQGTSSELQYEDPMDNKRSTTDLGTSKYKETVIQHSSSDLQDEVDMLQEENESLLEKIRLAEERSEEAEARARLLEKQIANLGEGVSLEARLLARKEAALQQREAALKVASQNHGEKGVESAALRADAEIARDEANSATEQLHEFECEVKSLRTMSHSHRMILSQEEMEEVILKRCWLARYWGLCVHHGIHADIAESKHEYWSSFAHLPNEVVLEAGQRAKTENSLVYSDMEEGEEVQRGVEILSDGNVESMILVEKGLLEQTSLKVAEATALAMAQQRRSGGPRSSATDDLKVPIEGQNFADAFELSQEEAEDVRFKQAWLIYFWRRAKNHGLEPDIADERLEFWINIGTTHPINSHDAVNVERGLMELKKLGIEAQLFEATRTCRSRNHPQPAA</sequence>
<dbReference type="AlphaFoldDB" id="A0A328DZ23"/>
<accession>A0A328DZ23</accession>
<feature type="coiled-coil region" evidence="1">
    <location>
        <begin position="326"/>
        <end position="444"/>
    </location>
</feature>
<feature type="compositionally biased region" description="Polar residues" evidence="2">
    <location>
        <begin position="128"/>
        <end position="147"/>
    </location>
</feature>
<dbReference type="Proteomes" id="UP000249390">
    <property type="component" value="Unassembled WGS sequence"/>
</dbReference>
<organism evidence="3 4">
    <name type="scientific">Cuscuta australis</name>
    <dbReference type="NCBI Taxonomy" id="267555"/>
    <lineage>
        <taxon>Eukaryota</taxon>
        <taxon>Viridiplantae</taxon>
        <taxon>Streptophyta</taxon>
        <taxon>Embryophyta</taxon>
        <taxon>Tracheophyta</taxon>
        <taxon>Spermatophyta</taxon>
        <taxon>Magnoliopsida</taxon>
        <taxon>eudicotyledons</taxon>
        <taxon>Gunneridae</taxon>
        <taxon>Pentapetalae</taxon>
        <taxon>asterids</taxon>
        <taxon>lamiids</taxon>
        <taxon>Solanales</taxon>
        <taxon>Convolvulaceae</taxon>
        <taxon>Cuscuteae</taxon>
        <taxon>Cuscuta</taxon>
        <taxon>Cuscuta subgen. Grammica</taxon>
        <taxon>Cuscuta sect. Cleistogrammica</taxon>
    </lineage>
</organism>
<evidence type="ECO:0008006" key="5">
    <source>
        <dbReference type="Google" id="ProtNLM"/>
    </source>
</evidence>